<feature type="compositionally biased region" description="Polar residues" evidence="1">
    <location>
        <begin position="560"/>
        <end position="570"/>
    </location>
</feature>
<feature type="region of interest" description="Disordered" evidence="1">
    <location>
        <begin position="183"/>
        <end position="204"/>
    </location>
</feature>
<dbReference type="eggNOG" id="ENOG502QPN5">
    <property type="taxonomic scope" value="Eukaryota"/>
</dbReference>
<evidence type="ECO:0008006" key="4">
    <source>
        <dbReference type="Google" id="ProtNLM"/>
    </source>
</evidence>
<evidence type="ECO:0000313" key="2">
    <source>
        <dbReference type="EnsemblPlants" id="OBART05G22700.1"/>
    </source>
</evidence>
<dbReference type="EnsemblPlants" id="OBART05G22700.1">
    <property type="protein sequence ID" value="OBART05G22700.1"/>
    <property type="gene ID" value="OBART05G22700"/>
</dbReference>
<feature type="region of interest" description="Disordered" evidence="1">
    <location>
        <begin position="84"/>
        <end position="157"/>
    </location>
</feature>
<dbReference type="HOGENOM" id="CLU_037371_1_0_1"/>
<proteinExistence type="predicted"/>
<protein>
    <recommendedName>
        <fullName evidence="4">Transcription factor VOZ1</fullName>
    </recommendedName>
</protein>
<reference evidence="2" key="2">
    <citation type="submission" date="2015-03" db="UniProtKB">
        <authorList>
            <consortium name="EnsemblPlants"/>
        </authorList>
    </citation>
    <scope>IDENTIFICATION</scope>
</reference>
<dbReference type="PANTHER" id="PTHR33873">
    <property type="entry name" value="TRANSCRIPTION FACTOR VOZ1"/>
    <property type="match status" value="1"/>
</dbReference>
<name>A0A0D3G9S0_9ORYZ</name>
<dbReference type="Proteomes" id="UP000026960">
    <property type="component" value="Chromosome 5"/>
</dbReference>
<dbReference type="STRING" id="65489.A0A0D3G9S0"/>
<dbReference type="PaxDb" id="65489-OBART05G22700.1"/>
<feature type="region of interest" description="Disordered" evidence="1">
    <location>
        <begin position="539"/>
        <end position="570"/>
    </location>
</feature>
<sequence length="657" mass="71588">MAGDPAAGGDGGRGSSGGKGSSRSSSRHQQFRNLAKTRVDDLQEMFSGLQSARKESRSADAALLEEQVHHMLREWRAELNVPSPASSLQAIPPNPSFPPSSFTCANSQSQGNNREASDPPSETLRLLQLAGAEEEDDATSKLVMPRSPMPMQSSHEGHNLSPVLQGGTMAGGAAELMVPRSPLQQMPSSHQSHGHGQDGGQNLQGEAVMGSTAATAAPHLGQGMQGDCGGMAGVTNAMFHDQLYYIDHELNIDDFLQDDDYKINLPGSNPDGPNTMQGIGQLEHQQYNLPLDLPPNSFVDANNSAQSSGDVFFHMSDLLTTMCPSPSQYLGPKCALWDCGRPVRGSDECQHYCNPYHAGLALNDDGLLGTRPVMRPRGIDLKDGPLFAALSAKVQGKNVGIPVCEGAATTKSPWNAPELFDLSLLEGESLREWLFFDTPRRAFDSGNRKQRSLPDYNGRGWHESRKQVMKDFGGLKRSYYMDPQPSSNYEWHLFEYETNDSDALALYRLEYKSSDIKRSVKSKLASSPLSEIQQQMVRLSADSPVESKRTARSRAKANQKDNNSNAYPALNTPVQVSASNAHQTMSVNTPDQVNVSNAYQTMPLNTPNQPGPSNAYHAASQMDQMTFLDGSVVYGPHLPYGYSTERSDFYWNPSDGT</sequence>
<dbReference type="GO" id="GO:0045893">
    <property type="term" value="P:positive regulation of DNA-templated transcription"/>
    <property type="evidence" value="ECO:0007669"/>
    <property type="project" value="TreeGrafter"/>
</dbReference>
<dbReference type="PANTHER" id="PTHR33873:SF3">
    <property type="entry name" value="OS05G0515700 PROTEIN"/>
    <property type="match status" value="1"/>
</dbReference>
<dbReference type="GO" id="GO:0043565">
    <property type="term" value="F:sequence-specific DNA binding"/>
    <property type="evidence" value="ECO:0007669"/>
    <property type="project" value="TreeGrafter"/>
</dbReference>
<feature type="region of interest" description="Disordered" evidence="1">
    <location>
        <begin position="1"/>
        <end position="38"/>
    </location>
</feature>
<accession>A0A0D3G9S0</accession>
<keyword evidence="3" id="KW-1185">Reference proteome</keyword>
<dbReference type="AlphaFoldDB" id="A0A0D3G9S0"/>
<evidence type="ECO:0000256" key="1">
    <source>
        <dbReference type="SAM" id="MobiDB-lite"/>
    </source>
</evidence>
<reference evidence="2" key="1">
    <citation type="journal article" date="2009" name="Rice">
        <title>De Novo Next Generation Sequencing of Plant Genomes.</title>
        <authorList>
            <person name="Rounsley S."/>
            <person name="Marri P.R."/>
            <person name="Yu Y."/>
            <person name="He R."/>
            <person name="Sisneros N."/>
            <person name="Goicoechea J.L."/>
            <person name="Lee S.J."/>
            <person name="Angelova A."/>
            <person name="Kudrna D."/>
            <person name="Luo M."/>
            <person name="Affourtit J."/>
            <person name="Desany B."/>
            <person name="Knight J."/>
            <person name="Niazi F."/>
            <person name="Egholm M."/>
            <person name="Wing R.A."/>
        </authorList>
    </citation>
    <scope>NUCLEOTIDE SEQUENCE [LARGE SCALE GENOMIC DNA]</scope>
    <source>
        <strain evidence="2">cv. IRGC 105608</strain>
    </source>
</reference>
<dbReference type="GO" id="GO:0048578">
    <property type="term" value="P:positive regulation of long-day photoperiodism, flowering"/>
    <property type="evidence" value="ECO:0007669"/>
    <property type="project" value="InterPro"/>
</dbReference>
<feature type="compositionally biased region" description="Gly residues" evidence="1">
    <location>
        <begin position="1"/>
        <end position="20"/>
    </location>
</feature>
<feature type="compositionally biased region" description="Polar residues" evidence="1">
    <location>
        <begin position="103"/>
        <end position="114"/>
    </location>
</feature>
<evidence type="ECO:0000313" key="3">
    <source>
        <dbReference type="Proteomes" id="UP000026960"/>
    </source>
</evidence>
<dbReference type="GO" id="GO:0005634">
    <property type="term" value="C:nucleus"/>
    <property type="evidence" value="ECO:0007669"/>
    <property type="project" value="TreeGrafter"/>
</dbReference>
<dbReference type="Gramene" id="OBART05G22700.1">
    <property type="protein sequence ID" value="OBART05G22700.1"/>
    <property type="gene ID" value="OBART05G22700"/>
</dbReference>
<dbReference type="InterPro" id="IPR039277">
    <property type="entry name" value="VOZ1/VOZ2"/>
</dbReference>
<organism evidence="2">
    <name type="scientific">Oryza barthii</name>
    <dbReference type="NCBI Taxonomy" id="65489"/>
    <lineage>
        <taxon>Eukaryota</taxon>
        <taxon>Viridiplantae</taxon>
        <taxon>Streptophyta</taxon>
        <taxon>Embryophyta</taxon>
        <taxon>Tracheophyta</taxon>
        <taxon>Spermatophyta</taxon>
        <taxon>Magnoliopsida</taxon>
        <taxon>Liliopsida</taxon>
        <taxon>Poales</taxon>
        <taxon>Poaceae</taxon>
        <taxon>BOP clade</taxon>
        <taxon>Oryzoideae</taxon>
        <taxon>Oryzeae</taxon>
        <taxon>Oryzinae</taxon>
        <taxon>Oryza</taxon>
    </lineage>
</organism>